<dbReference type="Gene3D" id="1.10.40.50">
    <property type="entry name" value="Probable gtpase engc, domain 3"/>
    <property type="match status" value="1"/>
</dbReference>
<evidence type="ECO:0000259" key="4">
    <source>
        <dbReference type="PROSITE" id="PS50936"/>
    </source>
</evidence>
<evidence type="ECO:0000256" key="1">
    <source>
        <dbReference type="ARBA" id="ARBA00022741"/>
    </source>
</evidence>
<dbReference type="GO" id="GO:0019843">
    <property type="term" value="F:rRNA binding"/>
    <property type="evidence" value="ECO:0007669"/>
    <property type="project" value="UniProtKB-KW"/>
</dbReference>
<dbReference type="InterPro" id="IPR012340">
    <property type="entry name" value="NA-bd_OB-fold"/>
</dbReference>
<dbReference type="CDD" id="cd01854">
    <property type="entry name" value="YjeQ_EngC"/>
    <property type="match status" value="1"/>
</dbReference>
<evidence type="ECO:0000313" key="7">
    <source>
        <dbReference type="Proteomes" id="UP000323824"/>
    </source>
</evidence>
<comment type="similarity">
    <text evidence="3">Belongs to the TRAFAC class YlqF/YawG GTPase family. RsgA subfamily.</text>
</comment>
<protein>
    <recommendedName>
        <fullName evidence="3">Small ribosomal subunit biogenesis GTPase RsgA</fullName>
        <ecNumber evidence="3">3.6.1.-</ecNumber>
    </recommendedName>
</protein>
<feature type="binding site" evidence="3">
    <location>
        <position position="272"/>
    </location>
    <ligand>
        <name>Zn(2+)</name>
        <dbReference type="ChEBI" id="CHEBI:29105"/>
    </ligand>
</feature>
<comment type="subcellular location">
    <subcellularLocation>
        <location evidence="3">Cytoplasm</location>
    </subcellularLocation>
</comment>
<dbReference type="Proteomes" id="UP000323824">
    <property type="component" value="Chromosome"/>
</dbReference>
<sequence length="306" mass="34583">MIKGVILWGMNNIFNVLVDGKRIECRIKGKVLKDRTKAYNPLASGDIVTIELDPINENFGLILSREDRKNHFSRWNKKRNAPQIIAANVDQVICVCSPESPPFRPRFIDRAIISAENGGIKPIVVLNKIDQNISKEVENRLEGYRELGYEILRVSAKNGENIEKLRSILKSKTTAFVGQSGVGKSTLLNSLNPELMLRVGEVSEKFNRGKHTTCYAVMVPLEDYTIIDTPGIRELNLFGVDPSVLSHFFPEFDMYWGDCKFKGCTHTHEPGCAIKKAIEDGNINEDRFKGYNSIISELEDSLVKFY</sequence>
<dbReference type="InterPro" id="IPR030378">
    <property type="entry name" value="G_CP_dom"/>
</dbReference>
<feature type="binding site" evidence="3">
    <location>
        <position position="259"/>
    </location>
    <ligand>
        <name>Zn(2+)</name>
        <dbReference type="ChEBI" id="CHEBI:29105"/>
    </ligand>
</feature>
<accession>A0A5C1QDY1</accession>
<keyword evidence="7" id="KW-1185">Reference proteome</keyword>
<keyword evidence="2 3" id="KW-0342">GTP-binding</keyword>
<keyword evidence="1 3" id="KW-0547">Nucleotide-binding</keyword>
<dbReference type="HAMAP" id="MF_01820">
    <property type="entry name" value="GTPase_RsgA"/>
    <property type="match status" value="1"/>
</dbReference>
<dbReference type="GO" id="GO:0005737">
    <property type="term" value="C:cytoplasm"/>
    <property type="evidence" value="ECO:0007669"/>
    <property type="project" value="UniProtKB-SubCell"/>
</dbReference>
<feature type="domain" description="CP-type G" evidence="5">
    <location>
        <begin position="75"/>
        <end position="235"/>
    </location>
</feature>
<dbReference type="PROSITE" id="PS50936">
    <property type="entry name" value="ENGC_GTPASE"/>
    <property type="match status" value="1"/>
</dbReference>
<dbReference type="PANTHER" id="PTHR32120:SF11">
    <property type="entry name" value="SMALL RIBOSOMAL SUBUNIT BIOGENESIS GTPASE RSGA 1, MITOCHONDRIAL-RELATED"/>
    <property type="match status" value="1"/>
</dbReference>
<dbReference type="Gene3D" id="3.40.50.300">
    <property type="entry name" value="P-loop containing nucleotide triphosphate hydrolases"/>
    <property type="match status" value="1"/>
</dbReference>
<keyword evidence="3" id="KW-0963">Cytoplasm</keyword>
<comment type="cofactor">
    <cofactor evidence="3">
        <name>Zn(2+)</name>
        <dbReference type="ChEBI" id="CHEBI:29105"/>
    </cofactor>
    <text evidence="3">Binds 1 zinc ion per subunit.</text>
</comment>
<keyword evidence="3" id="KW-0694">RNA-binding</keyword>
<feature type="binding site" evidence="3">
    <location>
        <position position="266"/>
    </location>
    <ligand>
        <name>Zn(2+)</name>
        <dbReference type="ChEBI" id="CHEBI:29105"/>
    </ligand>
</feature>
<dbReference type="GO" id="GO:0005525">
    <property type="term" value="F:GTP binding"/>
    <property type="evidence" value="ECO:0007669"/>
    <property type="project" value="UniProtKB-UniRule"/>
</dbReference>
<dbReference type="InterPro" id="IPR010914">
    <property type="entry name" value="RsgA_GTPase_dom"/>
</dbReference>
<dbReference type="EMBL" id="CP035807">
    <property type="protein sequence ID" value="QEN05791.1"/>
    <property type="molecule type" value="Genomic_DNA"/>
</dbReference>
<reference evidence="6 7" key="2">
    <citation type="submission" date="2019-09" db="EMBL/GenBank/DDBJ databases">
        <title>Complete Genome Sequence and Methylome Analysis of free living Spirochaetas.</title>
        <authorList>
            <person name="Leshcheva N."/>
            <person name="Mikheeva N."/>
        </authorList>
    </citation>
    <scope>NUCLEOTIDE SEQUENCE [LARGE SCALE GENOMIC DNA]</scope>
    <source>
        <strain evidence="6 7">P</strain>
    </source>
</reference>
<dbReference type="NCBIfam" id="TIGR00157">
    <property type="entry name" value="ribosome small subunit-dependent GTPase A"/>
    <property type="match status" value="1"/>
</dbReference>
<dbReference type="AlphaFoldDB" id="A0A5C1QDY1"/>
<dbReference type="InterPro" id="IPR027417">
    <property type="entry name" value="P-loop_NTPase"/>
</dbReference>
<comment type="subunit">
    <text evidence="3">Monomer. Associates with 30S ribosomal subunit, binds 16S rRNA.</text>
</comment>
<dbReference type="GO" id="GO:0003924">
    <property type="term" value="F:GTPase activity"/>
    <property type="evidence" value="ECO:0007669"/>
    <property type="project" value="UniProtKB-UniRule"/>
</dbReference>
<keyword evidence="3" id="KW-0699">rRNA-binding</keyword>
<dbReference type="GO" id="GO:0042274">
    <property type="term" value="P:ribosomal small subunit biogenesis"/>
    <property type="evidence" value="ECO:0007669"/>
    <property type="project" value="UniProtKB-UniRule"/>
</dbReference>
<name>A0A5C1QDY1_9SPIO</name>
<feature type="binding site" evidence="3">
    <location>
        <begin position="178"/>
        <end position="186"/>
    </location>
    <ligand>
        <name>GTP</name>
        <dbReference type="ChEBI" id="CHEBI:37565"/>
    </ligand>
</feature>
<gene>
    <name evidence="3 6" type="primary">rsgA</name>
    <name evidence="6" type="ORF">EW093_14135</name>
</gene>
<dbReference type="PROSITE" id="PS51721">
    <property type="entry name" value="G_CP"/>
    <property type="match status" value="1"/>
</dbReference>
<evidence type="ECO:0000256" key="2">
    <source>
        <dbReference type="ARBA" id="ARBA00023134"/>
    </source>
</evidence>
<dbReference type="GO" id="GO:0046872">
    <property type="term" value="F:metal ion binding"/>
    <property type="evidence" value="ECO:0007669"/>
    <property type="project" value="UniProtKB-KW"/>
</dbReference>
<reference evidence="6 7" key="1">
    <citation type="submission" date="2019-02" db="EMBL/GenBank/DDBJ databases">
        <authorList>
            <person name="Fomenkov A."/>
            <person name="Dubinina G."/>
            <person name="Grabovich M."/>
            <person name="Vincze T."/>
            <person name="Roberts R.J."/>
        </authorList>
    </citation>
    <scope>NUCLEOTIDE SEQUENCE [LARGE SCALE GENOMIC DNA]</scope>
    <source>
        <strain evidence="6 7">P</strain>
    </source>
</reference>
<keyword evidence="3" id="KW-0690">Ribosome biogenesis</keyword>
<dbReference type="Pfam" id="PF03193">
    <property type="entry name" value="RsgA_GTPase"/>
    <property type="match status" value="1"/>
</dbReference>
<dbReference type="InterPro" id="IPR004881">
    <property type="entry name" value="Ribosome_biogen_GTPase_RsgA"/>
</dbReference>
<dbReference type="RefSeq" id="WP_149569024.1">
    <property type="nucleotide sequence ID" value="NZ_CP035807.1"/>
</dbReference>
<dbReference type="Gene3D" id="2.40.50.140">
    <property type="entry name" value="Nucleic acid-binding proteins"/>
    <property type="match status" value="1"/>
</dbReference>
<dbReference type="OrthoDB" id="9809485at2"/>
<keyword evidence="3" id="KW-0479">Metal-binding</keyword>
<evidence type="ECO:0000256" key="3">
    <source>
        <dbReference type="HAMAP-Rule" id="MF_01820"/>
    </source>
</evidence>
<dbReference type="EC" id="3.6.1.-" evidence="3"/>
<keyword evidence="3" id="KW-0378">Hydrolase</keyword>
<organism evidence="6 7">
    <name type="scientific">Thiospirochaeta perfilievii</name>
    <dbReference type="NCBI Taxonomy" id="252967"/>
    <lineage>
        <taxon>Bacteria</taxon>
        <taxon>Pseudomonadati</taxon>
        <taxon>Spirochaetota</taxon>
        <taxon>Spirochaetia</taxon>
        <taxon>Spirochaetales</taxon>
        <taxon>Spirochaetaceae</taxon>
        <taxon>Thiospirochaeta</taxon>
    </lineage>
</organism>
<dbReference type="SUPFAM" id="SSF52540">
    <property type="entry name" value="P-loop containing nucleoside triphosphate hydrolases"/>
    <property type="match status" value="1"/>
</dbReference>
<evidence type="ECO:0000259" key="5">
    <source>
        <dbReference type="PROSITE" id="PS51721"/>
    </source>
</evidence>
<dbReference type="SUPFAM" id="SSF50249">
    <property type="entry name" value="Nucleic acid-binding proteins"/>
    <property type="match status" value="1"/>
</dbReference>
<evidence type="ECO:0000313" key="6">
    <source>
        <dbReference type="EMBL" id="QEN05791.1"/>
    </source>
</evidence>
<dbReference type="KEGG" id="sper:EW093_14135"/>
<feature type="domain" description="EngC GTPase" evidence="4">
    <location>
        <begin position="87"/>
        <end position="233"/>
    </location>
</feature>
<feature type="binding site" evidence="3">
    <location>
        <begin position="127"/>
        <end position="130"/>
    </location>
    <ligand>
        <name>GTP</name>
        <dbReference type="ChEBI" id="CHEBI:37565"/>
    </ligand>
</feature>
<dbReference type="PANTHER" id="PTHR32120">
    <property type="entry name" value="SMALL RIBOSOMAL SUBUNIT BIOGENESIS GTPASE RSGA"/>
    <property type="match status" value="1"/>
</dbReference>
<proteinExistence type="inferred from homology"/>
<keyword evidence="3" id="KW-0862">Zinc</keyword>
<feature type="binding site" evidence="3">
    <location>
        <position position="264"/>
    </location>
    <ligand>
        <name>Zn(2+)</name>
        <dbReference type="ChEBI" id="CHEBI:29105"/>
    </ligand>
</feature>
<comment type="function">
    <text evidence="3">One of several proteins that assist in the late maturation steps of the functional core of the 30S ribosomal subunit. Helps release RbfA from mature subunits. May play a role in the assembly of ribosomal proteins into the subunit. Circularly permuted GTPase that catalyzes slow GTP hydrolysis, GTPase activity is stimulated by the 30S ribosomal subunit.</text>
</comment>